<protein>
    <submittedName>
        <fullName evidence="1">Uncharacterized protein</fullName>
    </submittedName>
</protein>
<gene>
    <name evidence="1" type="ORF">DPX16_19537</name>
</gene>
<sequence length="129" mass="14854">MEWFSSYRVDLVNFRRSRSFKLKLATEMKFPADTESRRALTGRQKISSSKGYNNNERRECSICMGSVAGSGWLTDSGWRRMDGNNGWPWCSSRHSCIRVANLMDSWMNFSSPMESSYAAKCNRTRGSRP</sequence>
<name>A0A3N0Y8I9_ANAGA</name>
<reference evidence="1 2" key="1">
    <citation type="submission" date="2018-10" db="EMBL/GenBank/DDBJ databases">
        <title>Genome assembly for a Yunnan-Guizhou Plateau 3E fish, Anabarilius grahami (Regan), and its evolutionary and genetic applications.</title>
        <authorList>
            <person name="Jiang W."/>
        </authorList>
    </citation>
    <scope>NUCLEOTIDE SEQUENCE [LARGE SCALE GENOMIC DNA]</scope>
    <source>
        <strain evidence="1">AG-KIZ</strain>
        <tissue evidence="1">Muscle</tissue>
    </source>
</reference>
<keyword evidence="2" id="KW-1185">Reference proteome</keyword>
<proteinExistence type="predicted"/>
<evidence type="ECO:0000313" key="1">
    <source>
        <dbReference type="EMBL" id="ROL42090.1"/>
    </source>
</evidence>
<dbReference type="AlphaFoldDB" id="A0A3N0Y8I9"/>
<comment type="caution">
    <text evidence="1">The sequence shown here is derived from an EMBL/GenBank/DDBJ whole genome shotgun (WGS) entry which is preliminary data.</text>
</comment>
<organism evidence="1 2">
    <name type="scientific">Anabarilius grahami</name>
    <name type="common">Kanglang fish</name>
    <name type="synonym">Barilius grahami</name>
    <dbReference type="NCBI Taxonomy" id="495550"/>
    <lineage>
        <taxon>Eukaryota</taxon>
        <taxon>Metazoa</taxon>
        <taxon>Chordata</taxon>
        <taxon>Craniata</taxon>
        <taxon>Vertebrata</taxon>
        <taxon>Euteleostomi</taxon>
        <taxon>Actinopterygii</taxon>
        <taxon>Neopterygii</taxon>
        <taxon>Teleostei</taxon>
        <taxon>Ostariophysi</taxon>
        <taxon>Cypriniformes</taxon>
        <taxon>Xenocyprididae</taxon>
        <taxon>Xenocypridinae</taxon>
        <taxon>Xenocypridinae incertae sedis</taxon>
        <taxon>Anabarilius</taxon>
    </lineage>
</organism>
<dbReference type="EMBL" id="RJVU01050431">
    <property type="protein sequence ID" value="ROL42090.1"/>
    <property type="molecule type" value="Genomic_DNA"/>
</dbReference>
<evidence type="ECO:0000313" key="2">
    <source>
        <dbReference type="Proteomes" id="UP000281406"/>
    </source>
</evidence>
<accession>A0A3N0Y8I9</accession>
<dbReference type="Proteomes" id="UP000281406">
    <property type="component" value="Unassembled WGS sequence"/>
</dbReference>